<evidence type="ECO:0000313" key="3">
    <source>
        <dbReference type="WBParaSite" id="L893_g25864.t1"/>
    </source>
</evidence>
<dbReference type="AlphaFoldDB" id="A0A1I7ZFF9"/>
<feature type="compositionally biased region" description="Basic residues" evidence="1">
    <location>
        <begin position="488"/>
        <end position="508"/>
    </location>
</feature>
<dbReference type="Proteomes" id="UP000095287">
    <property type="component" value="Unplaced"/>
</dbReference>
<feature type="region of interest" description="Disordered" evidence="1">
    <location>
        <begin position="488"/>
        <end position="509"/>
    </location>
</feature>
<proteinExistence type="predicted"/>
<keyword evidence="2" id="KW-1185">Reference proteome</keyword>
<name>A0A1I7ZFF9_9BILA</name>
<organism evidence="2 3">
    <name type="scientific">Steinernema glaseri</name>
    <dbReference type="NCBI Taxonomy" id="37863"/>
    <lineage>
        <taxon>Eukaryota</taxon>
        <taxon>Metazoa</taxon>
        <taxon>Ecdysozoa</taxon>
        <taxon>Nematoda</taxon>
        <taxon>Chromadorea</taxon>
        <taxon>Rhabditida</taxon>
        <taxon>Tylenchina</taxon>
        <taxon>Panagrolaimomorpha</taxon>
        <taxon>Strongyloidoidea</taxon>
        <taxon>Steinernematidae</taxon>
        <taxon>Steinernema</taxon>
    </lineage>
</organism>
<evidence type="ECO:0000313" key="2">
    <source>
        <dbReference type="Proteomes" id="UP000095287"/>
    </source>
</evidence>
<dbReference type="WBParaSite" id="L893_g25864.t1">
    <property type="protein sequence ID" value="L893_g25864.t1"/>
    <property type="gene ID" value="L893_g25864"/>
</dbReference>
<reference evidence="3" key="1">
    <citation type="submission" date="2016-11" db="UniProtKB">
        <authorList>
            <consortium name="WormBaseParasite"/>
        </authorList>
    </citation>
    <scope>IDENTIFICATION</scope>
</reference>
<sequence length="585" mass="65006">MVVCCRTVLLIYELVVYHRSLSVSVKYISVRAQKSVGPASGEMVGGGRAVTYLCVLFAVFSLLPRDAESCQALQLVQTCGELTIIGSNGNNLIVSTLLNISLELSGQELVVWQQLIQQCNATSYNTSLSSQQIIAICAAKIELIFAQYQDIYQQFIYWSLGGWGVFNDLFQIASYFNAPFTQGVLVIASYFNAPFTQGVLVVQNGSCALQLAIKAYEATCSNQTEIIALNGLLFQIGSVVNNASLSYSQKMGVLSSIFQQFFASYPAWKLGIISTVIPGFNTIEAFLDVADEYFRIGILAQLFVVDSGQTQCRLFVDLTADVNNPAYNLTQDQKTLILTMINETEVLLENSTSLSFQDQAGLIIAEYTAVLGQVQSLEYIVRGFPIGTKYGFGTFGDLINMFDFLYFHLMKYGGLFKWAVHDMLRPLHHSTSLQMHTGFAIEKHDNIYYFAHSGSIPILQSAEDSPSVLCMIPFAHCTIRPVYRRTRGSPSKVRRTASSSRHLRRRTGTKQPFESDAVVFSSKCVRQCFDISQWSIRGAGMPVKRLSSWYSSQLCCLLMGTLFLAHAWRTGGHLTDNEMSLRSEP</sequence>
<accession>A0A1I7ZFF9</accession>
<protein>
    <submittedName>
        <fullName evidence="3">G_PROTEIN_RECEP_F3_4 domain-containing protein</fullName>
    </submittedName>
</protein>
<evidence type="ECO:0000256" key="1">
    <source>
        <dbReference type="SAM" id="MobiDB-lite"/>
    </source>
</evidence>